<evidence type="ECO:0000313" key="3">
    <source>
        <dbReference type="Proteomes" id="UP001054945"/>
    </source>
</evidence>
<gene>
    <name evidence="2" type="ORF">CEXT_608651</name>
</gene>
<accession>A0AAV4R4A5</accession>
<reference evidence="2 3" key="1">
    <citation type="submission" date="2021-06" db="EMBL/GenBank/DDBJ databases">
        <title>Caerostris extrusa draft genome.</title>
        <authorList>
            <person name="Kono N."/>
            <person name="Arakawa K."/>
        </authorList>
    </citation>
    <scope>NUCLEOTIDE SEQUENCE [LARGE SCALE GENOMIC DNA]</scope>
</reference>
<keyword evidence="3" id="KW-1185">Reference proteome</keyword>
<name>A0AAV4R4A5_CAEEX</name>
<evidence type="ECO:0000256" key="1">
    <source>
        <dbReference type="SAM" id="MobiDB-lite"/>
    </source>
</evidence>
<dbReference type="AlphaFoldDB" id="A0AAV4R4A5"/>
<dbReference type="Proteomes" id="UP001054945">
    <property type="component" value="Unassembled WGS sequence"/>
</dbReference>
<organism evidence="2 3">
    <name type="scientific">Caerostris extrusa</name>
    <name type="common">Bark spider</name>
    <name type="synonym">Caerostris bankana</name>
    <dbReference type="NCBI Taxonomy" id="172846"/>
    <lineage>
        <taxon>Eukaryota</taxon>
        <taxon>Metazoa</taxon>
        <taxon>Ecdysozoa</taxon>
        <taxon>Arthropoda</taxon>
        <taxon>Chelicerata</taxon>
        <taxon>Arachnida</taxon>
        <taxon>Araneae</taxon>
        <taxon>Araneomorphae</taxon>
        <taxon>Entelegynae</taxon>
        <taxon>Araneoidea</taxon>
        <taxon>Araneidae</taxon>
        <taxon>Caerostris</taxon>
    </lineage>
</organism>
<dbReference type="EMBL" id="BPLR01007357">
    <property type="protein sequence ID" value="GIY16315.1"/>
    <property type="molecule type" value="Genomic_DNA"/>
</dbReference>
<feature type="region of interest" description="Disordered" evidence="1">
    <location>
        <begin position="24"/>
        <end position="45"/>
    </location>
</feature>
<evidence type="ECO:0000313" key="2">
    <source>
        <dbReference type="EMBL" id="GIY16315.1"/>
    </source>
</evidence>
<proteinExistence type="predicted"/>
<evidence type="ECO:0008006" key="4">
    <source>
        <dbReference type="Google" id="ProtNLM"/>
    </source>
</evidence>
<comment type="caution">
    <text evidence="2">The sequence shown here is derived from an EMBL/GenBank/DDBJ whole genome shotgun (WGS) entry which is preliminary data.</text>
</comment>
<protein>
    <recommendedName>
        <fullName evidence="4">Ribosomal protein L4</fullName>
    </recommendedName>
</protein>
<sequence>MNPIRLALSDSSNALMLDIRGDKKKRVGHRGAQKTAGHRKNSIGHAPRKWGGVVRRRSNSFATYLLKISEFLLKGFSKSLLKVKPQTLNLNLNLNLGTRQNSVSSNLRLDCQHLIKQSFDDGHHLPISDRQEIYYQIVNVTKCSLMISS</sequence>